<organism evidence="1 2">
    <name type="scientific">Trichonephila clavata</name>
    <name type="common">Joro spider</name>
    <name type="synonym">Nephila clavata</name>
    <dbReference type="NCBI Taxonomy" id="2740835"/>
    <lineage>
        <taxon>Eukaryota</taxon>
        <taxon>Metazoa</taxon>
        <taxon>Ecdysozoa</taxon>
        <taxon>Arthropoda</taxon>
        <taxon>Chelicerata</taxon>
        <taxon>Arachnida</taxon>
        <taxon>Araneae</taxon>
        <taxon>Araneomorphae</taxon>
        <taxon>Entelegynae</taxon>
        <taxon>Araneoidea</taxon>
        <taxon>Nephilidae</taxon>
        <taxon>Trichonephila</taxon>
    </lineage>
</organism>
<dbReference type="Proteomes" id="UP000887116">
    <property type="component" value="Unassembled WGS sequence"/>
</dbReference>
<evidence type="ECO:0000313" key="2">
    <source>
        <dbReference type="Proteomes" id="UP000887116"/>
    </source>
</evidence>
<reference evidence="1" key="1">
    <citation type="submission" date="2020-07" db="EMBL/GenBank/DDBJ databases">
        <title>Multicomponent nature underlies the extraordinary mechanical properties of spider dragline silk.</title>
        <authorList>
            <person name="Kono N."/>
            <person name="Nakamura H."/>
            <person name="Mori M."/>
            <person name="Yoshida Y."/>
            <person name="Ohtoshi R."/>
            <person name="Malay A.D."/>
            <person name="Moran D.A.P."/>
            <person name="Tomita M."/>
            <person name="Numata K."/>
            <person name="Arakawa K."/>
        </authorList>
    </citation>
    <scope>NUCLEOTIDE SEQUENCE</scope>
</reference>
<gene>
    <name evidence="1" type="ORF">TNCT_167101</name>
</gene>
<comment type="caution">
    <text evidence="1">The sequence shown here is derived from an EMBL/GenBank/DDBJ whole genome shotgun (WGS) entry which is preliminary data.</text>
</comment>
<dbReference type="EMBL" id="BMAO01026773">
    <property type="protein sequence ID" value="GFR12376.1"/>
    <property type="molecule type" value="Genomic_DNA"/>
</dbReference>
<sequence>MQRVKIENEFSGRLCIVPSIFSWASEVAARGTKQACVSGVRPRSTAWKAAMLRYTTTLGRQKQRSIHKMQRVKIENEFSEGLCYCA</sequence>
<proteinExistence type="predicted"/>
<dbReference type="AlphaFoldDB" id="A0A8X6GVV3"/>
<accession>A0A8X6GVV3</accession>
<name>A0A8X6GVV3_TRICU</name>
<protein>
    <submittedName>
        <fullName evidence="1">Uncharacterized protein</fullName>
    </submittedName>
</protein>
<evidence type="ECO:0000313" key="1">
    <source>
        <dbReference type="EMBL" id="GFR12376.1"/>
    </source>
</evidence>
<keyword evidence="2" id="KW-1185">Reference proteome</keyword>